<keyword evidence="1" id="KW-0812">Transmembrane</keyword>
<feature type="transmembrane region" description="Helical" evidence="1">
    <location>
        <begin position="147"/>
        <end position="174"/>
    </location>
</feature>
<feature type="transmembrane region" description="Helical" evidence="1">
    <location>
        <begin position="71"/>
        <end position="94"/>
    </location>
</feature>
<proteinExistence type="predicted"/>
<comment type="caution">
    <text evidence="3">The sequence shown here is derived from an EMBL/GenBank/DDBJ whole genome shotgun (WGS) entry which is preliminary data.</text>
</comment>
<dbReference type="GO" id="GO:0004175">
    <property type="term" value="F:endopeptidase activity"/>
    <property type="evidence" value="ECO:0007669"/>
    <property type="project" value="UniProtKB-ARBA"/>
</dbReference>
<feature type="domain" description="CAAX prenyl protease 2/Lysostaphin resistance protein A-like" evidence="2">
    <location>
        <begin position="116"/>
        <end position="198"/>
    </location>
</feature>
<dbReference type="EMBL" id="JACCAA010000001">
    <property type="protein sequence ID" value="NYG60715.1"/>
    <property type="molecule type" value="Genomic_DNA"/>
</dbReference>
<dbReference type="RefSeq" id="WP_179503613.1">
    <property type="nucleotide sequence ID" value="NZ_JACCAA010000001.1"/>
</dbReference>
<dbReference type="Pfam" id="PF02517">
    <property type="entry name" value="Rce1-like"/>
    <property type="match status" value="1"/>
</dbReference>
<dbReference type="Proteomes" id="UP000540656">
    <property type="component" value="Unassembled WGS sequence"/>
</dbReference>
<evidence type="ECO:0000259" key="2">
    <source>
        <dbReference type="Pfam" id="PF02517"/>
    </source>
</evidence>
<protein>
    <recommendedName>
        <fullName evidence="2">CAAX prenyl protease 2/Lysostaphin resistance protein A-like domain-containing protein</fullName>
    </recommendedName>
</protein>
<evidence type="ECO:0000313" key="3">
    <source>
        <dbReference type="EMBL" id="NYG60715.1"/>
    </source>
</evidence>
<organism evidence="3 4">
    <name type="scientific">Nocardioides daedukensis</name>
    <dbReference type="NCBI Taxonomy" id="634462"/>
    <lineage>
        <taxon>Bacteria</taxon>
        <taxon>Bacillati</taxon>
        <taxon>Actinomycetota</taxon>
        <taxon>Actinomycetes</taxon>
        <taxon>Propionibacteriales</taxon>
        <taxon>Nocardioidaceae</taxon>
        <taxon>Nocardioides</taxon>
    </lineage>
</organism>
<keyword evidence="1" id="KW-1133">Transmembrane helix</keyword>
<evidence type="ECO:0000256" key="1">
    <source>
        <dbReference type="SAM" id="Phobius"/>
    </source>
</evidence>
<dbReference type="AlphaFoldDB" id="A0A7Y9S2G7"/>
<dbReference type="GO" id="GO:0080120">
    <property type="term" value="P:CAAX-box protein maturation"/>
    <property type="evidence" value="ECO:0007669"/>
    <property type="project" value="UniProtKB-ARBA"/>
</dbReference>
<keyword evidence="4" id="KW-1185">Reference proteome</keyword>
<feature type="transmembrane region" description="Helical" evidence="1">
    <location>
        <begin position="12"/>
        <end position="33"/>
    </location>
</feature>
<keyword evidence="1" id="KW-0472">Membrane</keyword>
<name>A0A7Y9S2G7_9ACTN</name>
<dbReference type="InterPro" id="IPR003675">
    <property type="entry name" value="Rce1/LyrA-like_dom"/>
</dbReference>
<accession>A0A7Y9S2G7</accession>
<evidence type="ECO:0000313" key="4">
    <source>
        <dbReference type="Proteomes" id="UP000540656"/>
    </source>
</evidence>
<feature type="transmembrane region" description="Helical" evidence="1">
    <location>
        <begin position="106"/>
        <end position="127"/>
    </location>
</feature>
<sequence>MDIRKQASPRRRLRVTVATAAVGAVLLAISLRIEPGSGWFYPSTLALAMVWAVGAWLSGPLHLGRVGSERPVLPALIVGATLASVFVVGGLVVREIGFLADRVADVLAYAAAGSGLLLLVVTVVNGVAEEMFFRGALYDVVPHHRVLITAVAYAMVTLVTGNLMLAFAALLLGLVVGRQREVSGGLLAPAITHVTWSVAMLYALPALF</sequence>
<feature type="transmembrane region" description="Helical" evidence="1">
    <location>
        <begin position="186"/>
        <end position="204"/>
    </location>
</feature>
<gene>
    <name evidence="3" type="ORF">BJ980_003638</name>
</gene>
<reference evidence="3 4" key="1">
    <citation type="submission" date="2020-07" db="EMBL/GenBank/DDBJ databases">
        <title>Sequencing the genomes of 1000 actinobacteria strains.</title>
        <authorList>
            <person name="Klenk H.-P."/>
        </authorList>
    </citation>
    <scope>NUCLEOTIDE SEQUENCE [LARGE SCALE GENOMIC DNA]</scope>
    <source>
        <strain evidence="3 4">DSM 23819</strain>
    </source>
</reference>